<reference evidence="2 3" key="1">
    <citation type="submission" date="2024-02" db="EMBL/GenBank/DDBJ databases">
        <title>A new putative Pannonibacter species isolated from two cases of bloodstream infections in paediatric patients.</title>
        <authorList>
            <person name="Castellana S."/>
            <person name="De Laurentiis V."/>
            <person name="Grassi M."/>
            <person name="De Leonardis F."/>
            <person name="Mosca A."/>
            <person name="De Carlo C."/>
            <person name="Sparapano E."/>
            <person name="Ronga L."/>
            <person name="Santacroce L."/>
            <person name="Chironna M."/>
            <person name="De Robertis A."/>
            <person name="Bianco A."/>
            <person name="Del Sambro L."/>
            <person name="Capozzi L."/>
            <person name="Parisi A."/>
        </authorList>
    </citation>
    <scope>NUCLEOTIDE SEQUENCE [LARGE SCALE GENOMIC DNA]</scope>
    <source>
        <strain evidence="2 3">Pt2</strain>
    </source>
</reference>
<feature type="chain" id="PRO_5045058395" evidence="1">
    <location>
        <begin position="25"/>
        <end position="122"/>
    </location>
</feature>
<proteinExistence type="predicted"/>
<evidence type="ECO:0000256" key="1">
    <source>
        <dbReference type="SAM" id="SignalP"/>
    </source>
</evidence>
<gene>
    <name evidence="2" type="ORF">V6L76_20340</name>
</gene>
<dbReference type="EMBL" id="JBAKBE010000016">
    <property type="protein sequence ID" value="MEH0098621.1"/>
    <property type="molecule type" value="Genomic_DNA"/>
</dbReference>
<protein>
    <submittedName>
        <fullName evidence="2">Uncharacterized protein</fullName>
    </submittedName>
</protein>
<comment type="caution">
    <text evidence="2">The sequence shown here is derived from an EMBL/GenBank/DDBJ whole genome shotgun (WGS) entry which is preliminary data.</text>
</comment>
<name>A0ABU7ZUC6_9HYPH</name>
<feature type="signal peptide" evidence="1">
    <location>
        <begin position="1"/>
        <end position="24"/>
    </location>
</feature>
<accession>A0ABU7ZUC6</accession>
<evidence type="ECO:0000313" key="2">
    <source>
        <dbReference type="EMBL" id="MEH0098621.1"/>
    </source>
</evidence>
<dbReference type="Proteomes" id="UP001380822">
    <property type="component" value="Unassembled WGS sequence"/>
</dbReference>
<organism evidence="2 3">
    <name type="scientific">Pannonibacter anstelovis</name>
    <dbReference type="NCBI Taxonomy" id="3121537"/>
    <lineage>
        <taxon>Bacteria</taxon>
        <taxon>Pseudomonadati</taxon>
        <taxon>Pseudomonadota</taxon>
        <taxon>Alphaproteobacteria</taxon>
        <taxon>Hyphomicrobiales</taxon>
        <taxon>Stappiaceae</taxon>
        <taxon>Pannonibacter</taxon>
    </lineage>
</organism>
<evidence type="ECO:0000313" key="3">
    <source>
        <dbReference type="Proteomes" id="UP001380822"/>
    </source>
</evidence>
<keyword evidence="1" id="KW-0732">Signal</keyword>
<sequence length="122" mass="13097">MMKSFGFLAAAVAATLTATAPLMAAGTGQEGYFQIYNNTDSNTVVGFYTNGGDGWSDNWLSNRLAPGDDVRATFHANTGPCEQTFQVGWLGTDGGEVLDDPVSIDICEASNVYLDDNEMYYD</sequence>
<keyword evidence="3" id="KW-1185">Reference proteome</keyword>